<dbReference type="GO" id="GO:0016853">
    <property type="term" value="F:isomerase activity"/>
    <property type="evidence" value="ECO:0007669"/>
    <property type="project" value="UniProtKB-KW"/>
</dbReference>
<dbReference type="InterPro" id="IPR051470">
    <property type="entry name" value="Thiol:disulfide_interchange"/>
</dbReference>
<dbReference type="RefSeq" id="WP_037277523.1">
    <property type="nucleotide sequence ID" value="NZ_KK088522.1"/>
</dbReference>
<gene>
    <name evidence="3" type="ORF">Rumeso_02577</name>
</gene>
<dbReference type="HOGENOM" id="CLU_000288_47_4_5"/>
<dbReference type="SUPFAM" id="SSF52833">
    <property type="entry name" value="Thioredoxin-like"/>
    <property type="match status" value="1"/>
</dbReference>
<evidence type="ECO:0000313" key="3">
    <source>
        <dbReference type="EMBL" id="EYD75795.1"/>
    </source>
</evidence>
<dbReference type="Pfam" id="PF18312">
    <property type="entry name" value="ScsC_N"/>
    <property type="match status" value="1"/>
</dbReference>
<dbReference type="CDD" id="cd03023">
    <property type="entry name" value="DsbA_Com1_like"/>
    <property type="match status" value="1"/>
</dbReference>
<dbReference type="PROSITE" id="PS51352">
    <property type="entry name" value="THIOREDOXIN_2"/>
    <property type="match status" value="1"/>
</dbReference>
<dbReference type="PANTHER" id="PTHR35272:SF3">
    <property type="entry name" value="THIOL:DISULFIDE INTERCHANGE PROTEIN DSBC"/>
    <property type="match status" value="1"/>
</dbReference>
<dbReference type="Proteomes" id="UP000019666">
    <property type="component" value="Unassembled WGS sequence"/>
</dbReference>
<dbReference type="InterPro" id="IPR013766">
    <property type="entry name" value="Thioredoxin_domain"/>
</dbReference>
<dbReference type="AlphaFoldDB" id="A0A017HN95"/>
<feature type="signal peptide" evidence="1">
    <location>
        <begin position="1"/>
        <end position="21"/>
    </location>
</feature>
<comment type="caution">
    <text evidence="3">The sequence shown here is derived from an EMBL/GenBank/DDBJ whole genome shotgun (WGS) entry which is preliminary data.</text>
</comment>
<dbReference type="Gene3D" id="3.40.30.10">
    <property type="entry name" value="Glutaredoxin"/>
    <property type="match status" value="1"/>
</dbReference>
<dbReference type="InterPro" id="IPR001853">
    <property type="entry name" value="DSBA-like_thioredoxin_dom"/>
</dbReference>
<dbReference type="Pfam" id="PF01323">
    <property type="entry name" value="DSBA"/>
    <property type="match status" value="1"/>
</dbReference>
<name>A0A017HN95_9RHOB</name>
<keyword evidence="3" id="KW-0413">Isomerase</keyword>
<dbReference type="GO" id="GO:0016491">
    <property type="term" value="F:oxidoreductase activity"/>
    <property type="evidence" value="ECO:0007669"/>
    <property type="project" value="InterPro"/>
</dbReference>
<feature type="domain" description="Thioredoxin" evidence="2">
    <location>
        <begin position="11"/>
        <end position="248"/>
    </location>
</feature>
<feature type="chain" id="PRO_5001495991" evidence="1">
    <location>
        <begin position="22"/>
        <end position="249"/>
    </location>
</feature>
<keyword evidence="4" id="KW-1185">Reference proteome</keyword>
<accession>A0A017HN95</accession>
<dbReference type="PANTHER" id="PTHR35272">
    <property type="entry name" value="THIOL:DISULFIDE INTERCHANGE PROTEIN DSBC-RELATED"/>
    <property type="match status" value="1"/>
</dbReference>
<evidence type="ECO:0000259" key="2">
    <source>
        <dbReference type="PROSITE" id="PS51352"/>
    </source>
</evidence>
<dbReference type="OrthoDB" id="9780147at2"/>
<dbReference type="InterPro" id="IPR036249">
    <property type="entry name" value="Thioredoxin-like_sf"/>
</dbReference>
<dbReference type="InterPro" id="IPR041205">
    <property type="entry name" value="ScsC_N"/>
</dbReference>
<protein>
    <submittedName>
        <fullName evidence="3">Protein-disulfide isomerase</fullName>
    </submittedName>
</protein>
<dbReference type="STRING" id="442562.Rumeso_02577"/>
<dbReference type="PATRIC" id="fig|442562.3.peg.2539"/>
<organism evidence="3 4">
    <name type="scientific">Rubellimicrobium mesophilum DSM 19309</name>
    <dbReference type="NCBI Taxonomy" id="442562"/>
    <lineage>
        <taxon>Bacteria</taxon>
        <taxon>Pseudomonadati</taxon>
        <taxon>Pseudomonadota</taxon>
        <taxon>Alphaproteobacteria</taxon>
        <taxon>Rhodobacterales</taxon>
        <taxon>Roseobacteraceae</taxon>
        <taxon>Rubellimicrobium</taxon>
    </lineage>
</organism>
<reference evidence="3 4" key="1">
    <citation type="submission" date="2013-02" db="EMBL/GenBank/DDBJ databases">
        <authorList>
            <person name="Fiebig A."/>
            <person name="Goeker M."/>
            <person name="Klenk H.-P.P."/>
        </authorList>
    </citation>
    <scope>NUCLEOTIDE SEQUENCE [LARGE SCALE GENOMIC DNA]</scope>
    <source>
        <strain evidence="3 4">DSM 19309</strain>
    </source>
</reference>
<proteinExistence type="predicted"/>
<evidence type="ECO:0000256" key="1">
    <source>
        <dbReference type="SAM" id="SignalP"/>
    </source>
</evidence>
<keyword evidence="1" id="KW-0732">Signal</keyword>
<evidence type="ECO:0000313" key="4">
    <source>
        <dbReference type="Proteomes" id="UP000019666"/>
    </source>
</evidence>
<dbReference type="EMBL" id="AOSK01000065">
    <property type="protein sequence ID" value="EYD75795.1"/>
    <property type="molecule type" value="Genomic_DNA"/>
</dbReference>
<sequence>MPLRHLALAALLVGTALPAHALDLNAMTDEEREAFRAEVRSYLLENPEVLTEAISVLQQREQEQQIEADEALVRQNMDAIANDGHSWVGGNPDGDVTVVEFMDYRCHYCRQAFQEVEDLVSGDGNVRFILKEFPILGPQSDLSSRFAIAVQQLHGADVYKDVHDALMLLQADADEGSLTKLAESFDLDPAPIFDRMDSPEVQAVIDENHALAQTLGISGTPTFVFGDQMVRGYVPLNLMQGIVEEERAG</sequence>